<accession>A0A974GYY4</accession>
<protein>
    <submittedName>
        <fullName evidence="1">Uncharacterized protein</fullName>
    </submittedName>
</protein>
<dbReference type="EMBL" id="KV474151">
    <property type="protein sequence ID" value="OCT55761.1"/>
    <property type="molecule type" value="Genomic_DNA"/>
</dbReference>
<dbReference type="Proteomes" id="UP000694892">
    <property type="component" value="Unassembled WGS sequence"/>
</dbReference>
<sequence length="93" mass="10397">MFVILFIIDSPPLFPRRTSQQCKIDFSCLCQCVFHPWAQTPPLVSIAVTSVLQEFPVSEVSAFSLSPETRIFFSVKAKFAGLGGDLFFIFSCL</sequence>
<evidence type="ECO:0000313" key="1">
    <source>
        <dbReference type="EMBL" id="OCT55761.1"/>
    </source>
</evidence>
<name>A0A974GYY4_XENLA</name>
<organism evidence="1">
    <name type="scientific">Xenopus laevis</name>
    <name type="common">African clawed frog</name>
    <dbReference type="NCBI Taxonomy" id="8355"/>
    <lineage>
        <taxon>Eukaryota</taxon>
        <taxon>Metazoa</taxon>
        <taxon>Chordata</taxon>
        <taxon>Craniata</taxon>
        <taxon>Vertebrata</taxon>
        <taxon>Euteleostomi</taxon>
        <taxon>Amphibia</taxon>
        <taxon>Batrachia</taxon>
        <taxon>Anura</taxon>
        <taxon>Pipoidea</taxon>
        <taxon>Pipidae</taxon>
        <taxon>Xenopodinae</taxon>
        <taxon>Xenopus</taxon>
        <taxon>Xenopus</taxon>
    </lineage>
</organism>
<proteinExistence type="predicted"/>
<reference evidence="1" key="1">
    <citation type="submission" date="2016-05" db="EMBL/GenBank/DDBJ databases">
        <title>WGS assembly of Xenopus laevis.</title>
        <authorList>
            <person name="Session A."/>
            <person name="Uno Y."/>
            <person name="Kwon T."/>
            <person name="Chapman J."/>
            <person name="Toyoda A."/>
            <person name="Takahashi S."/>
            <person name="Fukui A."/>
            <person name="Hikosaka A."/>
            <person name="Putnam N."/>
            <person name="Stites J."/>
            <person name="Van Heeringen S."/>
            <person name="Quigley I."/>
            <person name="Heinz S."/>
            <person name="Hellsten U."/>
            <person name="Lyons J."/>
            <person name="Suzuki A."/>
            <person name="Kondo M."/>
            <person name="Ogino H."/>
            <person name="Ochi H."/>
            <person name="Bogdanovic O."/>
            <person name="Lister R."/>
            <person name="Georgiou G."/>
            <person name="Paranjpe S."/>
            <person name="Van Kruijsbergen I."/>
            <person name="Mozaffari S."/>
            <person name="Shu S."/>
            <person name="Schmutz J."/>
            <person name="Jenkins J."/>
            <person name="Grimwood J."/>
            <person name="Carlson J."/>
            <person name="Mitros T."/>
            <person name="Simakov O."/>
            <person name="Heald R."/>
            <person name="Miller K."/>
            <person name="Haudenschild C."/>
            <person name="Kuroki Y."/>
            <person name="Tanaka T."/>
            <person name="Michiue T."/>
            <person name="Watanabe M."/>
            <person name="Kinoshita T."/>
            <person name="Ohta Y."/>
            <person name="Mawaribuchi S."/>
            <person name="Suzuki Y."/>
            <person name="Haramoto Y."/>
            <person name="Yamamoto T."/>
            <person name="Takagi C."/>
            <person name="Kitzman J."/>
            <person name="Shendure J."/>
            <person name="Nakayama T."/>
            <person name="Izutsu Y."/>
            <person name="Robert J."/>
            <person name="Dichmann D."/>
            <person name="Flajnik M."/>
            <person name="Houston D."/>
            <person name="Marcotte E."/>
            <person name="Wallingford J."/>
            <person name="Ito Y."/>
            <person name="Asashima M."/>
            <person name="Ueno N."/>
            <person name="Matsuda Y."/>
            <person name="Jan Veenstra G."/>
            <person name="Fujiyama A."/>
            <person name="Harland R."/>
            <person name="Taira M."/>
            <person name="Rokhsar D.S."/>
        </authorList>
    </citation>
    <scope>NUCLEOTIDE SEQUENCE</scope>
    <source>
        <strain evidence="1">J</strain>
        <tissue evidence="1">Blood</tissue>
    </source>
</reference>
<gene>
    <name evidence="1" type="ORF">XELAEV_18004285mg</name>
</gene>
<dbReference type="AlphaFoldDB" id="A0A974GYY4"/>